<name>A0AAX4KHB5_9TREE</name>
<sequence>MATFLPDIVWLKLDHDAVIQQPRQQERIVHPCLLWQPDGIALRRTFHLADPQSAIDPDLAEAKSHDPKGEEFSLMGGRVESLNTHITRTVLSSFKPPESTTTTSFARTANTPSADVTNIPEVADEPGKPTQVTATQYIGRNHLWDVYRAKVSNSSDQRHVILQLSVAQHFPKECPRIRPAYCDTIERFSFTQAKKGVQREAWFYQKYAPSLNEFKDTVPNYNGTFHARYPCREGSWIMIDLYAMILDDPGEVLGNGWQSIHDDSISDDIWRKVYESYDLLHSHQIIHNTELVALNIFYDKKSRKVRICNFFDVLVLASDNYEPGEEAEIQAKMFLRGEKARIESFKRIIALPRIQ</sequence>
<dbReference type="AlphaFoldDB" id="A0AAX4KHB5"/>
<dbReference type="RefSeq" id="XP_066082775.1">
    <property type="nucleotide sequence ID" value="XM_066226678.1"/>
</dbReference>
<accession>A0AAX4KHB5</accession>
<protein>
    <recommendedName>
        <fullName evidence="3">Protein kinase domain-containing protein</fullName>
    </recommendedName>
</protein>
<dbReference type="EMBL" id="CP144089">
    <property type="protein sequence ID" value="WWD04808.1"/>
    <property type="molecule type" value="Genomic_DNA"/>
</dbReference>
<organism evidence="1 2">
    <name type="scientific">Kwoniella europaea PYCC6329</name>
    <dbReference type="NCBI Taxonomy" id="1423913"/>
    <lineage>
        <taxon>Eukaryota</taxon>
        <taxon>Fungi</taxon>
        <taxon>Dikarya</taxon>
        <taxon>Basidiomycota</taxon>
        <taxon>Agaricomycotina</taxon>
        <taxon>Tremellomycetes</taxon>
        <taxon>Tremellales</taxon>
        <taxon>Cryptococcaceae</taxon>
        <taxon>Kwoniella</taxon>
    </lineage>
</organism>
<dbReference type="KEGG" id="ker:91101683"/>
<evidence type="ECO:0000313" key="1">
    <source>
        <dbReference type="EMBL" id="WWD04808.1"/>
    </source>
</evidence>
<evidence type="ECO:0000313" key="2">
    <source>
        <dbReference type="Proteomes" id="UP001358614"/>
    </source>
</evidence>
<keyword evidence="2" id="KW-1185">Reference proteome</keyword>
<evidence type="ECO:0008006" key="3">
    <source>
        <dbReference type="Google" id="ProtNLM"/>
    </source>
</evidence>
<dbReference type="Proteomes" id="UP001358614">
    <property type="component" value="Chromosome 1"/>
</dbReference>
<dbReference type="GeneID" id="91101683"/>
<reference evidence="1 2" key="1">
    <citation type="submission" date="2024-01" db="EMBL/GenBank/DDBJ databases">
        <title>Comparative genomics of Cryptococcus and Kwoniella reveals pathogenesis evolution and contrasting modes of karyotype evolution via chromosome fusion or intercentromeric recombination.</title>
        <authorList>
            <person name="Coelho M.A."/>
            <person name="David-Palma M."/>
            <person name="Shea T."/>
            <person name="Bowers K."/>
            <person name="McGinley-Smith S."/>
            <person name="Mohammad A.W."/>
            <person name="Gnirke A."/>
            <person name="Yurkov A.M."/>
            <person name="Nowrousian M."/>
            <person name="Sun S."/>
            <person name="Cuomo C.A."/>
            <person name="Heitman J."/>
        </authorList>
    </citation>
    <scope>NUCLEOTIDE SEQUENCE [LARGE SCALE GENOMIC DNA]</scope>
    <source>
        <strain evidence="1 2">PYCC6329</strain>
    </source>
</reference>
<proteinExistence type="predicted"/>
<gene>
    <name evidence="1" type="ORF">V865_002879</name>
</gene>